<evidence type="ECO:0000313" key="3">
    <source>
        <dbReference type="Proteomes" id="UP001280581"/>
    </source>
</evidence>
<dbReference type="Pfam" id="PF08297">
    <property type="entry name" value="U3_snoRNA_assoc"/>
    <property type="match status" value="1"/>
</dbReference>
<dbReference type="GO" id="GO:0006364">
    <property type="term" value="P:rRNA processing"/>
    <property type="evidence" value="ECO:0007669"/>
    <property type="project" value="InterPro"/>
</dbReference>
<dbReference type="EMBL" id="WVTA01000004">
    <property type="protein sequence ID" value="KAK3213973.1"/>
    <property type="molecule type" value="Genomic_DNA"/>
</dbReference>
<accession>A0AAN6M1D7</accession>
<name>A0AAN6M1D7_9PLEO</name>
<sequence>MFARVFDSAKRFLSRSPSYQGESDDIKPNIPRSAQPDAEQHEMVTTRRGTGTGTDVESTPTSAVRVTRGKRHLEVEAQQTPTATKRRRKGAAKEEPAAASNGAKTQASAEEPDEPDFVTKSMPHRAKNKKTYESAEARTPIARRSSPKIVIPGSSAADDAHESETASSQVDVFFTPAQHSFGLPADEDEREGSLTPKPAAKVAKATPTSGKGSGKRGRPRKNPAPASPEKISEEFTPSDEVPSSTWDSEQAPLTPTEEDNDLNAKPLVAEKDEAPEEQKETEIAQVPPKAKSTPAQEQVEDLASLGIAYEDATADATVAPPRRHKRFGSEEPALPLESTVQAELQRKTEVADDDDDASDSDDAPEMVTTSAAASKAKAVAEDRARANQAQQEKEEKRRKERADRIAQEQAEKREREEKKARKLAQREAKLARRQEHAASSPPRDPMDIDMKTLPDLLPESILEAAGDRRPPTPPFVRSGKTDAELRQEKLNRHIKFLERGEKPIKDVKKGKVNVSVLSQRSKLLAPQVNRDTKNIREHWLKGREADRKARGKKGSHFKKMERRAAPKGFLRGGDDD</sequence>
<feature type="compositionally biased region" description="Polar residues" evidence="1">
    <location>
        <begin position="241"/>
        <end position="253"/>
    </location>
</feature>
<keyword evidence="3" id="KW-1185">Reference proteome</keyword>
<evidence type="ECO:0000256" key="1">
    <source>
        <dbReference type="SAM" id="MobiDB-lite"/>
    </source>
</evidence>
<feature type="compositionally biased region" description="Low complexity" evidence="1">
    <location>
        <begin position="195"/>
        <end position="210"/>
    </location>
</feature>
<feature type="compositionally biased region" description="Basic and acidic residues" evidence="1">
    <location>
        <begin position="268"/>
        <end position="282"/>
    </location>
</feature>
<feature type="compositionally biased region" description="Basic residues" evidence="1">
    <location>
        <begin position="549"/>
        <end position="561"/>
    </location>
</feature>
<feature type="compositionally biased region" description="Acidic residues" evidence="1">
    <location>
        <begin position="351"/>
        <end position="364"/>
    </location>
</feature>
<comment type="caution">
    <text evidence="2">The sequence shown here is derived from an EMBL/GenBank/DDBJ whole genome shotgun (WGS) entry which is preliminary data.</text>
</comment>
<dbReference type="AlphaFoldDB" id="A0AAN6M1D7"/>
<feature type="region of interest" description="Disordered" evidence="1">
    <location>
        <begin position="1"/>
        <end position="486"/>
    </location>
</feature>
<dbReference type="GO" id="GO:0030515">
    <property type="term" value="F:snoRNA binding"/>
    <property type="evidence" value="ECO:0007669"/>
    <property type="project" value="InterPro"/>
</dbReference>
<feature type="region of interest" description="Disordered" evidence="1">
    <location>
        <begin position="542"/>
        <end position="576"/>
    </location>
</feature>
<feature type="compositionally biased region" description="Basic and acidic residues" evidence="1">
    <location>
        <begin position="378"/>
        <end position="436"/>
    </location>
</feature>
<dbReference type="Proteomes" id="UP001280581">
    <property type="component" value="Unassembled WGS sequence"/>
</dbReference>
<evidence type="ECO:0000313" key="2">
    <source>
        <dbReference type="EMBL" id="KAK3213973.1"/>
    </source>
</evidence>
<feature type="compositionally biased region" description="Low complexity" evidence="1">
    <location>
        <begin position="367"/>
        <end position="377"/>
    </location>
</feature>
<gene>
    <name evidence="2" type="ORF">GRF29_28g1631128</name>
</gene>
<feature type="compositionally biased region" description="Polar residues" evidence="1">
    <location>
        <begin position="55"/>
        <end position="64"/>
    </location>
</feature>
<organism evidence="2 3">
    <name type="scientific">Pseudopithomyces chartarum</name>
    <dbReference type="NCBI Taxonomy" id="1892770"/>
    <lineage>
        <taxon>Eukaryota</taxon>
        <taxon>Fungi</taxon>
        <taxon>Dikarya</taxon>
        <taxon>Ascomycota</taxon>
        <taxon>Pezizomycotina</taxon>
        <taxon>Dothideomycetes</taxon>
        <taxon>Pleosporomycetidae</taxon>
        <taxon>Pleosporales</taxon>
        <taxon>Massarineae</taxon>
        <taxon>Didymosphaeriaceae</taxon>
        <taxon>Pseudopithomyces</taxon>
    </lineage>
</organism>
<dbReference type="InterPro" id="IPR013268">
    <property type="entry name" value="UTP16"/>
</dbReference>
<protein>
    <submittedName>
        <fullName evidence="2">Uncharacterized protein</fullName>
    </submittedName>
</protein>
<proteinExistence type="predicted"/>
<reference evidence="2 3" key="1">
    <citation type="submission" date="2021-02" db="EMBL/GenBank/DDBJ databases">
        <title>Genome assembly of Pseudopithomyces chartarum.</title>
        <authorList>
            <person name="Jauregui R."/>
            <person name="Singh J."/>
            <person name="Voisey C."/>
        </authorList>
    </citation>
    <scope>NUCLEOTIDE SEQUENCE [LARGE SCALE GENOMIC DNA]</scope>
    <source>
        <strain evidence="2 3">AGR01</strain>
    </source>
</reference>